<comment type="similarity">
    <text evidence="1">Belongs to the NodU/CmcH family.</text>
</comment>
<dbReference type="Gene3D" id="3.30.420.40">
    <property type="match status" value="2"/>
</dbReference>
<feature type="domain" description="Carbamoyltransferase" evidence="2">
    <location>
        <begin position="87"/>
        <end position="338"/>
    </location>
</feature>
<dbReference type="Proteomes" id="UP000036908">
    <property type="component" value="Unassembled WGS sequence"/>
</dbReference>
<sequence length="564" mass="63352">MLKDIYVLGTGLSHDGSAVILKNGEVAIAIEKERLSRIKHDGGNDNLAIQYCLDALRITMDDIALTVQCENFVVPERNRFQGERIFKSYPKTPLHSISHHLAHAYSTIGTSPFSAFNILVIDGCGSPYQQCTEDLHPSLEELGFSENGLSGLICEKDSFYHYDGENLKVLFKDFSEMDIPKGNAVQMPTTKHSIGGFYAYISQYCFGNMSDAGKLMGLAPFGNKNVYTQEAFSFENGRVFVREEWKTSLKTPALDYPTFQKSFQYYADVAFWAQKEVEKAIIYIVESRTVLNGNQPLSYSGGVALNAVANAKMIQKGLVNQLYIEPAAADNGLALGCAYYGWLELLKEKRKQHNGSTCFGISYSDQDVAQTLKDSFPNLNVTHYQNRSEFLSSTAKLISEGKTIGWFQDRCEFGPRALGSRSILASPFNERMQLHINQNIKFREDFRPFAPAVLAKDVHLYFKHGFESPYMILVDEVKEEWINKLKAVSHVNGSARVQTVDGSWNKPFYKLLLELKNISGHGMVLNTSFNKKGQPIVETPQQAIELFNESALDVLAIENYIIQK</sequence>
<feature type="domain" description="Carbamoyltransferase" evidence="2">
    <location>
        <begin position="13"/>
        <end position="64"/>
    </location>
</feature>
<dbReference type="PANTHER" id="PTHR34847">
    <property type="entry name" value="NODULATION PROTEIN U"/>
    <property type="match status" value="1"/>
</dbReference>
<dbReference type="RefSeq" id="WP_053223801.1">
    <property type="nucleotide sequence ID" value="NZ_JSVA01000010.1"/>
</dbReference>
<evidence type="ECO:0000313" key="5">
    <source>
        <dbReference type="Proteomes" id="UP000036908"/>
    </source>
</evidence>
<accession>A0A0L8AKC2</accession>
<dbReference type="PANTHER" id="PTHR34847:SF1">
    <property type="entry name" value="NODULATION PROTEIN U"/>
    <property type="match status" value="1"/>
</dbReference>
<reference evidence="5" key="1">
    <citation type="submission" date="2014-11" db="EMBL/GenBank/DDBJ databases">
        <title>Genome sequencing of Roseivirga sp. D-25.</title>
        <authorList>
            <person name="Selvaratnam C."/>
            <person name="Thevarajoo S."/>
            <person name="Goh K.M."/>
            <person name="Eee R."/>
            <person name="Chan K.-G."/>
            <person name="Chong C.S."/>
        </authorList>
    </citation>
    <scope>NUCLEOTIDE SEQUENCE [LARGE SCALE GENOMIC DNA]</scope>
    <source>
        <strain evidence="5">D-25</strain>
    </source>
</reference>
<dbReference type="Gene3D" id="3.90.870.20">
    <property type="entry name" value="Carbamoyltransferase, C-terminal domain"/>
    <property type="match status" value="1"/>
</dbReference>
<dbReference type="CDD" id="cd24098">
    <property type="entry name" value="ASKHA_NBD_TobZ_N"/>
    <property type="match status" value="1"/>
</dbReference>
<organism evidence="4 5">
    <name type="scientific">Roseivirga seohaensis subsp. aquiponti</name>
    <dbReference type="NCBI Taxonomy" id="1566026"/>
    <lineage>
        <taxon>Bacteria</taxon>
        <taxon>Pseudomonadati</taxon>
        <taxon>Bacteroidota</taxon>
        <taxon>Cytophagia</taxon>
        <taxon>Cytophagales</taxon>
        <taxon>Roseivirgaceae</taxon>
        <taxon>Roseivirga</taxon>
    </lineage>
</organism>
<evidence type="ECO:0000313" key="4">
    <source>
        <dbReference type="EMBL" id="KOF02844.1"/>
    </source>
</evidence>
<dbReference type="InterPro" id="IPR003696">
    <property type="entry name" value="Carbtransf_dom"/>
</dbReference>
<keyword evidence="5" id="KW-1185">Reference proteome</keyword>
<gene>
    <name evidence="4" type="ORF">OB69_11165</name>
</gene>
<dbReference type="Pfam" id="PF16861">
    <property type="entry name" value="Carbam_trans_C"/>
    <property type="match status" value="1"/>
</dbReference>
<comment type="caution">
    <text evidence="4">The sequence shown here is derived from an EMBL/GenBank/DDBJ whole genome shotgun (WGS) entry which is preliminary data.</text>
</comment>
<protein>
    <recommendedName>
        <fullName evidence="6">Transferase</fullName>
    </recommendedName>
</protein>
<dbReference type="InterPro" id="IPR031730">
    <property type="entry name" value="Carbam_trans_C"/>
</dbReference>
<evidence type="ECO:0000256" key="1">
    <source>
        <dbReference type="ARBA" id="ARBA00006129"/>
    </source>
</evidence>
<dbReference type="InterPro" id="IPR038152">
    <property type="entry name" value="Carbam_trans_C_sf"/>
</dbReference>
<dbReference type="Pfam" id="PF02543">
    <property type="entry name" value="Carbam_trans_N"/>
    <property type="match status" value="2"/>
</dbReference>
<dbReference type="EMBL" id="JSVA01000010">
    <property type="protein sequence ID" value="KOF02844.1"/>
    <property type="molecule type" value="Genomic_DNA"/>
</dbReference>
<proteinExistence type="inferred from homology"/>
<evidence type="ECO:0008006" key="6">
    <source>
        <dbReference type="Google" id="ProtNLM"/>
    </source>
</evidence>
<evidence type="ECO:0000259" key="3">
    <source>
        <dbReference type="Pfam" id="PF16861"/>
    </source>
</evidence>
<dbReference type="AlphaFoldDB" id="A0A0L8AKC2"/>
<dbReference type="GO" id="GO:0003824">
    <property type="term" value="F:catalytic activity"/>
    <property type="evidence" value="ECO:0007669"/>
    <property type="project" value="InterPro"/>
</dbReference>
<dbReference type="OrthoDB" id="9780777at2"/>
<dbReference type="InterPro" id="IPR051338">
    <property type="entry name" value="NodU/CmcH_Carbamoyltrnsfr"/>
</dbReference>
<evidence type="ECO:0000259" key="2">
    <source>
        <dbReference type="Pfam" id="PF02543"/>
    </source>
</evidence>
<name>A0A0L8AKC2_9BACT</name>
<feature type="domain" description="Carbamoyltransferase C-terminal" evidence="3">
    <location>
        <begin position="395"/>
        <end position="564"/>
    </location>
</feature>
<dbReference type="PATRIC" id="fig|1566026.4.peg.519"/>